<dbReference type="CDD" id="cd07557">
    <property type="entry name" value="trimeric_dUTPase"/>
    <property type="match status" value="1"/>
</dbReference>
<proteinExistence type="inferred from homology"/>
<evidence type="ECO:0000259" key="8">
    <source>
        <dbReference type="Pfam" id="PF00692"/>
    </source>
</evidence>
<evidence type="ECO:0000256" key="2">
    <source>
        <dbReference type="ARBA" id="ARBA00022723"/>
    </source>
</evidence>
<comment type="catalytic activity">
    <reaction evidence="6 7">
        <text>dUTP + H2O = dUMP + diphosphate + H(+)</text>
        <dbReference type="Rhea" id="RHEA:10248"/>
        <dbReference type="ChEBI" id="CHEBI:15377"/>
        <dbReference type="ChEBI" id="CHEBI:15378"/>
        <dbReference type="ChEBI" id="CHEBI:33019"/>
        <dbReference type="ChEBI" id="CHEBI:61555"/>
        <dbReference type="ChEBI" id="CHEBI:246422"/>
        <dbReference type="EC" id="3.6.1.23"/>
    </reaction>
</comment>
<dbReference type="UniPathway" id="UPA00610">
    <property type="reaction ID" value="UER00666"/>
</dbReference>
<keyword evidence="5 7" id="KW-0546">Nucleotide metabolism</keyword>
<dbReference type="EC" id="3.6.1.23" evidence="7"/>
<evidence type="ECO:0000313" key="10">
    <source>
        <dbReference type="Proteomes" id="UP000587415"/>
    </source>
</evidence>
<dbReference type="Proteomes" id="UP000587415">
    <property type="component" value="Unassembled WGS sequence"/>
</dbReference>
<dbReference type="RefSeq" id="WP_168045558.1">
    <property type="nucleotide sequence ID" value="NZ_JAATJM010000001.1"/>
</dbReference>
<comment type="pathway">
    <text evidence="7">Pyrimidine metabolism; dUMP biosynthesis; dUMP from dCTP (dUTP route): step 2/2.</text>
</comment>
<dbReference type="AlphaFoldDB" id="A0A7X6BN88"/>
<feature type="binding site" evidence="7">
    <location>
        <begin position="69"/>
        <end position="71"/>
    </location>
    <ligand>
        <name>substrate</name>
    </ligand>
</feature>
<dbReference type="PANTHER" id="PTHR11241">
    <property type="entry name" value="DEOXYURIDINE 5'-TRIPHOSPHATE NUCLEOTIDOHYDROLASE"/>
    <property type="match status" value="1"/>
</dbReference>
<accession>A0A7X6BN88</accession>
<dbReference type="InterPro" id="IPR029054">
    <property type="entry name" value="dUTPase-like"/>
</dbReference>
<evidence type="ECO:0000256" key="1">
    <source>
        <dbReference type="ARBA" id="ARBA00006581"/>
    </source>
</evidence>
<dbReference type="HAMAP" id="MF_00116">
    <property type="entry name" value="dUTPase_bact"/>
    <property type="match status" value="1"/>
</dbReference>
<comment type="caution">
    <text evidence="9">The sequence shown here is derived from an EMBL/GenBank/DDBJ whole genome shotgun (WGS) entry which is preliminary data.</text>
</comment>
<dbReference type="EMBL" id="JAATJM010000001">
    <property type="protein sequence ID" value="NJC40699.1"/>
    <property type="molecule type" value="Genomic_DNA"/>
</dbReference>
<dbReference type="SUPFAM" id="SSF51283">
    <property type="entry name" value="dUTPase-like"/>
    <property type="match status" value="1"/>
</dbReference>
<sequence>MTTVRVERLPHAEGLPLPAYETSGSAGMDLRAALAEGDSIILMPGARALIPTGLKIALEQGYEAQVRPRSGLALKHGLTCLNSPGTIDSDYRGEVGVILINHGPEPFVIKRGERIAQLVIARCEQAAMVEVETLDETARGAGGFGSTGR</sequence>
<dbReference type="InterPro" id="IPR033704">
    <property type="entry name" value="dUTPase_trimeric"/>
</dbReference>
<dbReference type="GO" id="GO:0000287">
    <property type="term" value="F:magnesium ion binding"/>
    <property type="evidence" value="ECO:0007669"/>
    <property type="project" value="UniProtKB-UniRule"/>
</dbReference>
<protein>
    <recommendedName>
        <fullName evidence="7">Deoxyuridine 5'-triphosphate nucleotidohydrolase</fullName>
        <shortName evidence="7">dUTPase</shortName>
        <ecNumber evidence="7">3.6.1.23</ecNumber>
    </recommendedName>
    <alternativeName>
        <fullName evidence="7">dUTP pyrophosphatase</fullName>
    </alternativeName>
</protein>
<dbReference type="PANTHER" id="PTHR11241:SF0">
    <property type="entry name" value="DEOXYURIDINE 5'-TRIPHOSPHATE NUCLEOTIDOHYDROLASE"/>
    <property type="match status" value="1"/>
</dbReference>
<keyword evidence="4 7" id="KW-0460">Magnesium</keyword>
<dbReference type="NCBIfam" id="TIGR00576">
    <property type="entry name" value="dut"/>
    <property type="match status" value="1"/>
</dbReference>
<dbReference type="GO" id="GO:0004170">
    <property type="term" value="F:dUTP diphosphatase activity"/>
    <property type="evidence" value="ECO:0007669"/>
    <property type="project" value="UniProtKB-UniRule"/>
</dbReference>
<evidence type="ECO:0000256" key="4">
    <source>
        <dbReference type="ARBA" id="ARBA00022842"/>
    </source>
</evidence>
<feature type="domain" description="dUTPase-like" evidence="8">
    <location>
        <begin position="16"/>
        <end position="148"/>
    </location>
</feature>
<keyword evidence="10" id="KW-1185">Reference proteome</keyword>
<reference evidence="9 10" key="1">
    <citation type="submission" date="2020-03" db="EMBL/GenBank/DDBJ databases">
        <title>Genomic Encyclopedia of Type Strains, Phase IV (KMG-IV): sequencing the most valuable type-strain genomes for metagenomic binning, comparative biology and taxonomic classification.</title>
        <authorList>
            <person name="Goeker M."/>
        </authorList>
    </citation>
    <scope>NUCLEOTIDE SEQUENCE [LARGE SCALE GENOMIC DNA]</scope>
    <source>
        <strain evidence="9 10">DSM 4736</strain>
    </source>
</reference>
<comment type="caution">
    <text evidence="7">Lacks conserved residue(s) required for the propagation of feature annotation.</text>
</comment>
<comment type="cofactor">
    <cofactor evidence="7">
        <name>Mg(2+)</name>
        <dbReference type="ChEBI" id="CHEBI:18420"/>
    </cofactor>
</comment>
<keyword evidence="3 7" id="KW-0378">Hydrolase</keyword>
<name>A0A7X6BN88_9CAUL</name>
<comment type="function">
    <text evidence="7">This enzyme is involved in nucleotide metabolism: it produces dUMP, the immediate precursor of thymidine nucleotides and it decreases the intracellular concentration of dUTP so that uracil cannot be incorporated into DNA.</text>
</comment>
<evidence type="ECO:0000256" key="7">
    <source>
        <dbReference type="HAMAP-Rule" id="MF_00116"/>
    </source>
</evidence>
<dbReference type="GO" id="GO:0006226">
    <property type="term" value="P:dUMP biosynthetic process"/>
    <property type="evidence" value="ECO:0007669"/>
    <property type="project" value="UniProtKB-UniRule"/>
</dbReference>
<evidence type="ECO:0000256" key="6">
    <source>
        <dbReference type="ARBA" id="ARBA00047686"/>
    </source>
</evidence>
<feature type="binding site" evidence="7">
    <location>
        <begin position="86"/>
        <end position="88"/>
    </location>
    <ligand>
        <name>substrate</name>
    </ligand>
</feature>
<evidence type="ECO:0000256" key="5">
    <source>
        <dbReference type="ARBA" id="ARBA00023080"/>
    </source>
</evidence>
<dbReference type="NCBIfam" id="NF001862">
    <property type="entry name" value="PRK00601.1"/>
    <property type="match status" value="1"/>
</dbReference>
<gene>
    <name evidence="7" type="primary">dut</name>
    <name evidence="9" type="ORF">GGQ87_000957</name>
</gene>
<feature type="binding site" evidence="7">
    <location>
        <position position="82"/>
    </location>
    <ligand>
        <name>substrate</name>
    </ligand>
</feature>
<dbReference type="Pfam" id="PF00692">
    <property type="entry name" value="dUTPase"/>
    <property type="match status" value="1"/>
</dbReference>
<dbReference type="InterPro" id="IPR036157">
    <property type="entry name" value="dUTPase-like_sf"/>
</dbReference>
<dbReference type="GO" id="GO:0046081">
    <property type="term" value="P:dUTP catabolic process"/>
    <property type="evidence" value="ECO:0007669"/>
    <property type="project" value="InterPro"/>
</dbReference>
<dbReference type="FunFam" id="2.70.40.10:FF:000002">
    <property type="entry name" value="dUTP diphosphatase"/>
    <property type="match status" value="1"/>
</dbReference>
<organism evidence="9 10">
    <name type="scientific">Brevundimonas alba</name>
    <dbReference type="NCBI Taxonomy" id="74314"/>
    <lineage>
        <taxon>Bacteria</taxon>
        <taxon>Pseudomonadati</taxon>
        <taxon>Pseudomonadota</taxon>
        <taxon>Alphaproteobacteria</taxon>
        <taxon>Caulobacterales</taxon>
        <taxon>Caulobacteraceae</taxon>
        <taxon>Brevundimonas</taxon>
    </lineage>
</organism>
<dbReference type="InterPro" id="IPR008181">
    <property type="entry name" value="dUTPase"/>
</dbReference>
<keyword evidence="2 7" id="KW-0479">Metal-binding</keyword>
<evidence type="ECO:0000313" key="9">
    <source>
        <dbReference type="EMBL" id="NJC40699.1"/>
    </source>
</evidence>
<dbReference type="Gene3D" id="2.70.40.10">
    <property type="match status" value="1"/>
</dbReference>
<comment type="similarity">
    <text evidence="1 7">Belongs to the dUTPase family.</text>
</comment>
<evidence type="ECO:0000256" key="3">
    <source>
        <dbReference type="ARBA" id="ARBA00022801"/>
    </source>
</evidence>